<name>A0A347UGN3_9RHOB</name>
<evidence type="ECO:0000313" key="2">
    <source>
        <dbReference type="EMBL" id="AXX98011.1"/>
    </source>
</evidence>
<feature type="signal peptide" evidence="1">
    <location>
        <begin position="1"/>
        <end position="18"/>
    </location>
</feature>
<organism evidence="2 3">
    <name type="scientific">Profundibacter amoris</name>
    <dbReference type="NCBI Taxonomy" id="2171755"/>
    <lineage>
        <taxon>Bacteria</taxon>
        <taxon>Pseudomonadati</taxon>
        <taxon>Pseudomonadota</taxon>
        <taxon>Alphaproteobacteria</taxon>
        <taxon>Rhodobacterales</taxon>
        <taxon>Paracoccaceae</taxon>
        <taxon>Profundibacter</taxon>
    </lineage>
</organism>
<keyword evidence="1" id="KW-0732">Signal</keyword>
<evidence type="ECO:0000256" key="1">
    <source>
        <dbReference type="SAM" id="SignalP"/>
    </source>
</evidence>
<accession>A0A347UGN3</accession>
<keyword evidence="3" id="KW-1185">Reference proteome</keyword>
<dbReference type="OrthoDB" id="7722337at2"/>
<dbReference type="EMBL" id="CP032125">
    <property type="protein sequence ID" value="AXX98011.1"/>
    <property type="molecule type" value="Genomic_DNA"/>
</dbReference>
<gene>
    <name evidence="2" type="ORF">BAR1_08735</name>
</gene>
<dbReference type="AlphaFoldDB" id="A0A347UGN3"/>
<proteinExistence type="predicted"/>
<evidence type="ECO:0000313" key="3">
    <source>
        <dbReference type="Proteomes" id="UP000261704"/>
    </source>
</evidence>
<dbReference type="KEGG" id="pamo:BAR1_08735"/>
<reference evidence="2 3" key="1">
    <citation type="submission" date="2018-09" db="EMBL/GenBank/DDBJ databases">
        <title>Profundibacter amoris BAR1 gen. nov., sp. nov., a new member of the Roseobacter clade isolated at Lokis Castle Vent Field on the Arctic Mid-Oceanic Ridge.</title>
        <authorList>
            <person name="Le Moine Bauer S."/>
            <person name="Sjoeberg A.G."/>
            <person name="L'Haridon S."/>
            <person name="Stokke R."/>
            <person name="Roalkvam I."/>
            <person name="Steen I.H."/>
            <person name="Dahle H."/>
        </authorList>
    </citation>
    <scope>NUCLEOTIDE SEQUENCE [LARGE SCALE GENOMIC DNA]</scope>
    <source>
        <strain evidence="2 3">BAR1</strain>
    </source>
</reference>
<sequence>MGKLLGAVAALAVSGAQAQGFDPKQPCTDILRDADETTLAMVGAWTFGYLASQQTDARPVDLANVGVILGNLSKACKPGKSLLDLVGGSSKQDAGPAAGSKAEARALLMRFFDPSEDLVALTGALLPKPEDVRAVYSDPLASKMIETYAAALKPGIKFGPKPEHDDLYMIYTTTAKLAAGDPAMDEFPGGYRKVVQYFKSDVPIVRFKFVRKGETSGLAFDGLVYVNNHWVILPKPWRSLD</sequence>
<protein>
    <submittedName>
        <fullName evidence="2">Uncharacterized protein</fullName>
    </submittedName>
</protein>
<dbReference type="Proteomes" id="UP000261704">
    <property type="component" value="Chromosome"/>
</dbReference>
<dbReference type="RefSeq" id="WP_118942667.1">
    <property type="nucleotide sequence ID" value="NZ_CP032125.1"/>
</dbReference>
<feature type="chain" id="PRO_5016996806" evidence="1">
    <location>
        <begin position="19"/>
        <end position="241"/>
    </location>
</feature>